<dbReference type="Pfam" id="PF06983">
    <property type="entry name" value="3-dmu-9_3-mt"/>
    <property type="match status" value="1"/>
</dbReference>
<dbReference type="KEGG" id="svp:Pan189_28440"/>
<dbReference type="InterPro" id="IPR028973">
    <property type="entry name" value="PhnB-like"/>
</dbReference>
<dbReference type="PANTHER" id="PTHR33990">
    <property type="entry name" value="PROTEIN YJDN-RELATED"/>
    <property type="match status" value="1"/>
</dbReference>
<dbReference type="Gene3D" id="3.10.180.10">
    <property type="entry name" value="2,3-Dihydroxybiphenyl 1,2-Dioxygenase, domain 1"/>
    <property type="match status" value="1"/>
</dbReference>
<proteinExistence type="predicted"/>
<keyword evidence="3" id="KW-1185">Reference proteome</keyword>
<dbReference type="RefSeq" id="WP_145364555.1">
    <property type="nucleotide sequence ID" value="NZ_CP036268.1"/>
</dbReference>
<feature type="domain" description="PhnB-like" evidence="1">
    <location>
        <begin position="6"/>
        <end position="133"/>
    </location>
</feature>
<name>A0A517R3N3_9PLAN</name>
<accession>A0A517R3N3</accession>
<evidence type="ECO:0000259" key="1">
    <source>
        <dbReference type="Pfam" id="PF06983"/>
    </source>
</evidence>
<reference evidence="2 3" key="1">
    <citation type="submission" date="2019-02" db="EMBL/GenBank/DDBJ databases">
        <title>Deep-cultivation of Planctomycetes and their phenomic and genomic characterization uncovers novel biology.</title>
        <authorList>
            <person name="Wiegand S."/>
            <person name="Jogler M."/>
            <person name="Boedeker C."/>
            <person name="Pinto D."/>
            <person name="Vollmers J."/>
            <person name="Rivas-Marin E."/>
            <person name="Kohn T."/>
            <person name="Peeters S.H."/>
            <person name="Heuer A."/>
            <person name="Rast P."/>
            <person name="Oberbeckmann S."/>
            <person name="Bunk B."/>
            <person name="Jeske O."/>
            <person name="Meyerdierks A."/>
            <person name="Storesund J.E."/>
            <person name="Kallscheuer N."/>
            <person name="Luecker S."/>
            <person name="Lage O.M."/>
            <person name="Pohl T."/>
            <person name="Merkel B.J."/>
            <person name="Hornburger P."/>
            <person name="Mueller R.-W."/>
            <person name="Bruemmer F."/>
            <person name="Labrenz M."/>
            <person name="Spormann A.M."/>
            <person name="Op den Camp H."/>
            <person name="Overmann J."/>
            <person name="Amann R."/>
            <person name="Jetten M.S.M."/>
            <person name="Mascher T."/>
            <person name="Medema M.H."/>
            <person name="Devos D.P."/>
            <person name="Kaster A.-K."/>
            <person name="Ovreas L."/>
            <person name="Rohde M."/>
            <person name="Galperin M.Y."/>
            <person name="Jogler C."/>
        </authorList>
    </citation>
    <scope>NUCLEOTIDE SEQUENCE [LARGE SCALE GENOMIC DNA]</scope>
    <source>
        <strain evidence="2 3">Pan189</strain>
    </source>
</reference>
<dbReference type="CDD" id="cd06588">
    <property type="entry name" value="PhnB_like"/>
    <property type="match status" value="1"/>
</dbReference>
<dbReference type="SUPFAM" id="SSF54593">
    <property type="entry name" value="Glyoxalase/Bleomycin resistance protein/Dihydroxybiphenyl dioxygenase"/>
    <property type="match status" value="1"/>
</dbReference>
<organism evidence="2 3">
    <name type="scientific">Stratiformator vulcanicus</name>
    <dbReference type="NCBI Taxonomy" id="2527980"/>
    <lineage>
        <taxon>Bacteria</taxon>
        <taxon>Pseudomonadati</taxon>
        <taxon>Planctomycetota</taxon>
        <taxon>Planctomycetia</taxon>
        <taxon>Planctomycetales</taxon>
        <taxon>Planctomycetaceae</taxon>
        <taxon>Stratiformator</taxon>
    </lineage>
</organism>
<sequence length="144" mass="16088">MSKTLIQPYLMFGGRCDEALEFYQRAIGAEVQTVMRFSESPEPPEMPLPPGWDNKVMHAAFKVGESLLMCSDGMSTEVDFKGITLALSLPMVEEVGQKFNALAEGGKIEMPLRETFYSPKFGMLSDRFGIGWMLLVYSDEQDDG</sequence>
<dbReference type="OrthoDB" id="9806473at2"/>
<dbReference type="InterPro" id="IPR029068">
    <property type="entry name" value="Glyas_Bleomycin-R_OHBP_Dase"/>
</dbReference>
<protein>
    <recommendedName>
        <fullName evidence="1">PhnB-like domain-containing protein</fullName>
    </recommendedName>
</protein>
<gene>
    <name evidence="2" type="ORF">Pan189_28440</name>
</gene>
<dbReference type="AlphaFoldDB" id="A0A517R3N3"/>
<dbReference type="Proteomes" id="UP000317318">
    <property type="component" value="Chromosome"/>
</dbReference>
<evidence type="ECO:0000313" key="3">
    <source>
        <dbReference type="Proteomes" id="UP000317318"/>
    </source>
</evidence>
<dbReference type="PANTHER" id="PTHR33990:SF1">
    <property type="entry name" value="PROTEIN YJDN"/>
    <property type="match status" value="1"/>
</dbReference>
<dbReference type="EMBL" id="CP036268">
    <property type="protein sequence ID" value="QDT38450.1"/>
    <property type="molecule type" value="Genomic_DNA"/>
</dbReference>
<evidence type="ECO:0000313" key="2">
    <source>
        <dbReference type="EMBL" id="QDT38450.1"/>
    </source>
</evidence>